<dbReference type="EMBL" id="RLII01000010">
    <property type="protein sequence ID" value="RXE59037.1"/>
    <property type="molecule type" value="Genomic_DNA"/>
</dbReference>
<evidence type="ECO:0000256" key="9">
    <source>
        <dbReference type="PROSITE-ProRule" id="PRU01373"/>
    </source>
</evidence>
<evidence type="ECO:0000256" key="4">
    <source>
        <dbReference type="ARBA" id="ARBA00022679"/>
    </source>
</evidence>
<dbReference type="PROSITE" id="PS52029">
    <property type="entry name" value="LD_TPASE"/>
    <property type="match status" value="1"/>
</dbReference>
<evidence type="ECO:0000256" key="2">
    <source>
        <dbReference type="ARBA" id="ARBA00005992"/>
    </source>
</evidence>
<comment type="pathway">
    <text evidence="1 9">Cell wall biogenesis; peptidoglycan biosynthesis.</text>
</comment>
<comment type="similarity">
    <text evidence="2">Belongs to the YkuD family.</text>
</comment>
<organism evidence="12 13">
    <name type="scientific">Acetivibrio mesophilus</name>
    <dbReference type="NCBI Taxonomy" id="2487273"/>
    <lineage>
        <taxon>Bacteria</taxon>
        <taxon>Bacillati</taxon>
        <taxon>Bacillota</taxon>
        <taxon>Clostridia</taxon>
        <taxon>Eubacteriales</taxon>
        <taxon>Oscillospiraceae</taxon>
        <taxon>Acetivibrio</taxon>
    </lineage>
</organism>
<dbReference type="Gene3D" id="3.10.350.10">
    <property type="entry name" value="LysM domain"/>
    <property type="match status" value="3"/>
</dbReference>
<feature type="domain" description="L,D-TPase catalytic" evidence="11">
    <location>
        <begin position="182"/>
        <end position="289"/>
    </location>
</feature>
<dbReference type="SUPFAM" id="SSF141523">
    <property type="entry name" value="L,D-transpeptidase catalytic domain-like"/>
    <property type="match status" value="1"/>
</dbReference>
<dbReference type="InterPro" id="IPR005490">
    <property type="entry name" value="LD_TPept_cat_dom"/>
</dbReference>
<dbReference type="GO" id="GO:0018104">
    <property type="term" value="P:peptidoglycan-protein cross-linking"/>
    <property type="evidence" value="ECO:0007669"/>
    <property type="project" value="TreeGrafter"/>
</dbReference>
<dbReference type="PANTHER" id="PTHR30582:SF24">
    <property type="entry name" value="L,D-TRANSPEPTIDASE ERFK_SRFK-RELATED"/>
    <property type="match status" value="1"/>
</dbReference>
<feature type="domain" description="LysM" evidence="10">
    <location>
        <begin position="73"/>
        <end position="117"/>
    </location>
</feature>
<comment type="caution">
    <text evidence="12">The sequence shown here is derived from an EMBL/GenBank/DDBJ whole genome shotgun (WGS) entry which is preliminary data.</text>
</comment>
<evidence type="ECO:0000256" key="5">
    <source>
        <dbReference type="ARBA" id="ARBA00022801"/>
    </source>
</evidence>
<dbReference type="PANTHER" id="PTHR30582">
    <property type="entry name" value="L,D-TRANSPEPTIDASE"/>
    <property type="match status" value="1"/>
</dbReference>
<evidence type="ECO:0000256" key="1">
    <source>
        <dbReference type="ARBA" id="ARBA00004752"/>
    </source>
</evidence>
<dbReference type="UniPathway" id="UPA00219"/>
<keyword evidence="6 9" id="KW-0133">Cell shape</keyword>
<feature type="active site" description="Nucleophile" evidence="9">
    <location>
        <position position="265"/>
    </location>
</feature>
<dbReference type="PROSITE" id="PS51782">
    <property type="entry name" value="LYSM"/>
    <property type="match status" value="3"/>
</dbReference>
<dbReference type="CDD" id="cd00118">
    <property type="entry name" value="LysM"/>
    <property type="match status" value="3"/>
</dbReference>
<evidence type="ECO:0000313" key="12">
    <source>
        <dbReference type="EMBL" id="RXE59037.1"/>
    </source>
</evidence>
<evidence type="ECO:0000256" key="3">
    <source>
        <dbReference type="ARBA" id="ARBA00022676"/>
    </source>
</evidence>
<dbReference type="Pfam" id="PF01476">
    <property type="entry name" value="LysM"/>
    <property type="match status" value="3"/>
</dbReference>
<dbReference type="AlphaFoldDB" id="A0A4Q0I5C7"/>
<dbReference type="InterPro" id="IPR038063">
    <property type="entry name" value="Transpep_catalytic_dom"/>
</dbReference>
<feature type="active site" description="Proton donor/acceptor" evidence="9">
    <location>
        <position position="249"/>
    </location>
</feature>
<evidence type="ECO:0000259" key="10">
    <source>
        <dbReference type="PROSITE" id="PS51782"/>
    </source>
</evidence>
<keyword evidence="13" id="KW-1185">Reference proteome</keyword>
<dbReference type="InterPro" id="IPR036779">
    <property type="entry name" value="LysM_dom_sf"/>
</dbReference>
<feature type="domain" description="LysM" evidence="10">
    <location>
        <begin position="14"/>
        <end position="58"/>
    </location>
</feature>
<gene>
    <name evidence="12" type="ORF">EFD62_09330</name>
</gene>
<evidence type="ECO:0000256" key="6">
    <source>
        <dbReference type="ARBA" id="ARBA00022960"/>
    </source>
</evidence>
<reference evidence="13" key="1">
    <citation type="submission" date="2018-11" db="EMBL/GenBank/DDBJ databases">
        <title>Genome sequencing of a novel mesophilic and cellulolytic organism within the genus Hungateiclostridium.</title>
        <authorList>
            <person name="Rettenmaier R."/>
            <person name="Liebl W."/>
            <person name="Zverlov V."/>
        </authorList>
    </citation>
    <scope>NUCLEOTIDE SEQUENCE [LARGE SCALE GENOMIC DNA]</scope>
    <source>
        <strain evidence="13">N2K1</strain>
    </source>
</reference>
<keyword evidence="7 9" id="KW-0573">Peptidoglycan synthesis</keyword>
<dbReference type="Pfam" id="PF03734">
    <property type="entry name" value="YkuD"/>
    <property type="match status" value="1"/>
</dbReference>
<dbReference type="GO" id="GO:0071555">
    <property type="term" value="P:cell wall organization"/>
    <property type="evidence" value="ECO:0007669"/>
    <property type="project" value="UniProtKB-UniRule"/>
</dbReference>
<evidence type="ECO:0000256" key="8">
    <source>
        <dbReference type="ARBA" id="ARBA00023316"/>
    </source>
</evidence>
<accession>A0A4Q0I5C7</accession>
<keyword evidence="4" id="KW-0808">Transferase</keyword>
<dbReference type="InterPro" id="IPR050979">
    <property type="entry name" value="LD-transpeptidase"/>
</dbReference>
<dbReference type="GO" id="GO:0005576">
    <property type="term" value="C:extracellular region"/>
    <property type="evidence" value="ECO:0007669"/>
    <property type="project" value="TreeGrafter"/>
</dbReference>
<name>A0A4Q0I5C7_9FIRM</name>
<dbReference type="SMART" id="SM00257">
    <property type="entry name" value="LysM"/>
    <property type="match status" value="3"/>
</dbReference>
<evidence type="ECO:0000259" key="11">
    <source>
        <dbReference type="PROSITE" id="PS52029"/>
    </source>
</evidence>
<dbReference type="SUPFAM" id="SSF54106">
    <property type="entry name" value="LysM domain"/>
    <property type="match status" value="3"/>
</dbReference>
<keyword evidence="3" id="KW-0328">Glycosyltransferase</keyword>
<sequence length="289" mass="31057">MNSYFNRQCPVGTISYTVRAGDSLYLIANRFNTTVQAIITANPGIVPERLYIGQVICVPQVQPPQTVCPIGTSPYEIKSGDTLASIAARFNITVSDILTANPGIVPERLYIGQVICIPQPKSGEPECPTKNYYVIGRGDTLTAIARIFNVTVQQLINANPGINPNIISVGQVICIPAAPSPVRIIISIAAKTLSLYREGRLVRSYPVATGKPTTPTPRGTFTIINKQVNPGGPFGTRWMGLSEPHYGIHGTNNPASIGTAASNGCVRMYNDDVNELFNQVPVGTVVTIY</sequence>
<keyword evidence="5" id="KW-0378">Hydrolase</keyword>
<dbReference type="Proteomes" id="UP000289166">
    <property type="component" value="Unassembled WGS sequence"/>
</dbReference>
<evidence type="ECO:0000313" key="13">
    <source>
        <dbReference type="Proteomes" id="UP000289166"/>
    </source>
</evidence>
<dbReference type="GO" id="GO:0071972">
    <property type="term" value="F:peptidoglycan L,D-transpeptidase activity"/>
    <property type="evidence" value="ECO:0007669"/>
    <property type="project" value="TreeGrafter"/>
</dbReference>
<dbReference type="GO" id="GO:0008360">
    <property type="term" value="P:regulation of cell shape"/>
    <property type="evidence" value="ECO:0007669"/>
    <property type="project" value="UniProtKB-UniRule"/>
</dbReference>
<dbReference type="InterPro" id="IPR018392">
    <property type="entry name" value="LysM"/>
</dbReference>
<dbReference type="Gene3D" id="2.40.440.10">
    <property type="entry name" value="L,D-transpeptidase catalytic domain-like"/>
    <property type="match status" value="1"/>
</dbReference>
<feature type="domain" description="LysM" evidence="10">
    <location>
        <begin position="131"/>
        <end position="175"/>
    </location>
</feature>
<evidence type="ECO:0000256" key="7">
    <source>
        <dbReference type="ARBA" id="ARBA00022984"/>
    </source>
</evidence>
<dbReference type="GO" id="GO:0016757">
    <property type="term" value="F:glycosyltransferase activity"/>
    <property type="evidence" value="ECO:0007669"/>
    <property type="project" value="UniProtKB-KW"/>
</dbReference>
<dbReference type="CDD" id="cd16913">
    <property type="entry name" value="YkuD_like"/>
    <property type="match status" value="1"/>
</dbReference>
<protein>
    <submittedName>
        <fullName evidence="12">LysM peptidoglycan-binding domain-containing protein</fullName>
    </submittedName>
</protein>
<dbReference type="OrthoDB" id="9787225at2"/>
<proteinExistence type="inferred from homology"/>
<keyword evidence="8 9" id="KW-0961">Cell wall biogenesis/degradation</keyword>